<evidence type="ECO:0000313" key="1">
    <source>
        <dbReference type="EMBL" id="GDZ94015.1"/>
    </source>
</evidence>
<evidence type="ECO:0000313" key="2">
    <source>
        <dbReference type="Proteomes" id="UP000299794"/>
    </source>
</evidence>
<accession>A0A4P5ZVF3</accession>
<comment type="caution">
    <text evidence="1">The sequence shown here is derived from an EMBL/GenBank/DDBJ whole genome shotgun (WGS) entry which is preliminary data.</text>
</comment>
<dbReference type="Proteomes" id="UP000299794">
    <property type="component" value="Unassembled WGS sequence"/>
</dbReference>
<protein>
    <submittedName>
        <fullName evidence="1">Uncharacterized protein</fullName>
    </submittedName>
</protein>
<gene>
    <name evidence="1" type="ORF">PA905_19650</name>
</gene>
<name>A0A4P5ZVF3_PLAAG</name>
<proteinExistence type="predicted"/>
<dbReference type="AlphaFoldDB" id="A0A4P5ZVF3"/>
<dbReference type="RefSeq" id="WP_141294241.1">
    <property type="nucleotide sequence ID" value="NZ_BJCD01000039.1"/>
</dbReference>
<reference evidence="2" key="1">
    <citation type="submission" date="2019-02" db="EMBL/GenBank/DDBJ databases">
        <title>Draft genome sequence of Planktothrix agardhii NIES-905.</title>
        <authorList>
            <person name="Yamaguchi H."/>
            <person name="Suzuki S."/>
            <person name="Kawachi M."/>
        </authorList>
    </citation>
    <scope>NUCLEOTIDE SEQUENCE [LARGE SCALE GENOMIC DNA]</scope>
    <source>
        <strain evidence="2">CCAP 1459/11A</strain>
    </source>
</reference>
<sequence>MHHNFNWKSFIFYAATIASVLILFKGVTAYGETQLKAPVSIGGDYSIEFDTPPNCLKDKELTLKIEQSGIYIFANLVLEKSKDNLEKIALSGKFKEPEMILSGISNPLLFCSSDLSPDPNQLKLTGEFKEKIFVGKIQDKTLSKPINFTAKINSVSSSKKPTH</sequence>
<dbReference type="EMBL" id="BJCD01000039">
    <property type="protein sequence ID" value="GDZ94015.1"/>
    <property type="molecule type" value="Genomic_DNA"/>
</dbReference>
<organism evidence="1 2">
    <name type="scientific">Planktothrix agardhii CCAP 1459/11A</name>
    <dbReference type="NCBI Taxonomy" id="282420"/>
    <lineage>
        <taxon>Bacteria</taxon>
        <taxon>Bacillati</taxon>
        <taxon>Cyanobacteriota</taxon>
        <taxon>Cyanophyceae</taxon>
        <taxon>Oscillatoriophycideae</taxon>
        <taxon>Oscillatoriales</taxon>
        <taxon>Microcoleaceae</taxon>
        <taxon>Planktothrix</taxon>
    </lineage>
</organism>